<name>A0AAD7U2Y6_9APHY</name>
<evidence type="ECO:0000313" key="3">
    <source>
        <dbReference type="Proteomes" id="UP001215151"/>
    </source>
</evidence>
<organism evidence="2 3">
    <name type="scientific">Trametes cubensis</name>
    <dbReference type="NCBI Taxonomy" id="1111947"/>
    <lineage>
        <taxon>Eukaryota</taxon>
        <taxon>Fungi</taxon>
        <taxon>Dikarya</taxon>
        <taxon>Basidiomycota</taxon>
        <taxon>Agaricomycotina</taxon>
        <taxon>Agaricomycetes</taxon>
        <taxon>Polyporales</taxon>
        <taxon>Polyporaceae</taxon>
        <taxon>Trametes</taxon>
    </lineage>
</organism>
<dbReference type="EMBL" id="JAPEVG010000008">
    <property type="protein sequence ID" value="KAJ8497170.1"/>
    <property type="molecule type" value="Genomic_DNA"/>
</dbReference>
<proteinExistence type="predicted"/>
<evidence type="ECO:0000313" key="2">
    <source>
        <dbReference type="EMBL" id="KAJ8497170.1"/>
    </source>
</evidence>
<feature type="compositionally biased region" description="Polar residues" evidence="1">
    <location>
        <begin position="77"/>
        <end position="91"/>
    </location>
</feature>
<keyword evidence="3" id="KW-1185">Reference proteome</keyword>
<comment type="caution">
    <text evidence="2">The sequence shown here is derived from an EMBL/GenBank/DDBJ whole genome shotgun (WGS) entry which is preliminary data.</text>
</comment>
<reference evidence="2" key="1">
    <citation type="submission" date="2022-11" db="EMBL/GenBank/DDBJ databases">
        <title>Genome Sequence of Cubamyces cubensis.</title>
        <authorList>
            <person name="Buettner E."/>
        </authorList>
    </citation>
    <scope>NUCLEOTIDE SEQUENCE</scope>
    <source>
        <strain evidence="2">MPL-01</strain>
    </source>
</reference>
<protein>
    <submittedName>
        <fullName evidence="2">Uncharacterized protein</fullName>
    </submittedName>
</protein>
<feature type="region of interest" description="Disordered" evidence="1">
    <location>
        <begin position="49"/>
        <end position="91"/>
    </location>
</feature>
<dbReference type="AlphaFoldDB" id="A0AAD7U2Y6"/>
<sequence length="91" mass="10097">MAELDAASGISQHEEDCCGVCLSICCGCCCLSCMNISNPWCLFRSGRSRRQWKDDDEDEKNVQRENPVNFGPAMHGNVNQQPAQRPDMTSA</sequence>
<evidence type="ECO:0000256" key="1">
    <source>
        <dbReference type="SAM" id="MobiDB-lite"/>
    </source>
</evidence>
<dbReference type="Proteomes" id="UP001215151">
    <property type="component" value="Unassembled WGS sequence"/>
</dbReference>
<gene>
    <name evidence="2" type="ORF">ONZ51_g700</name>
</gene>
<accession>A0AAD7U2Y6</accession>